<evidence type="ECO:0000256" key="1">
    <source>
        <dbReference type="SAM" id="MobiDB-lite"/>
    </source>
</evidence>
<dbReference type="NCBIfam" id="TIGR02867">
    <property type="entry name" value="spore_II_P"/>
    <property type="match status" value="1"/>
</dbReference>
<reference evidence="3 5" key="1">
    <citation type="submission" date="2016-11" db="EMBL/GenBank/DDBJ databases">
        <title>Complete genome sequencing of Virgibacillus halodenitrificans PDB-F2.</title>
        <authorList>
            <person name="Sun Z."/>
            <person name="Zhou Y."/>
            <person name="Li H."/>
        </authorList>
    </citation>
    <scope>NUCLEOTIDE SEQUENCE [LARGE SCALE GENOMIC DNA]</scope>
    <source>
        <strain evidence="3 5">PDB-F2</strain>
    </source>
</reference>
<evidence type="ECO:0000313" key="5">
    <source>
        <dbReference type="Proteomes" id="UP000182945"/>
    </source>
</evidence>
<gene>
    <name evidence="3" type="ORF">BME96_08475</name>
    <name evidence="4" type="ORF">IC602_09560</name>
</gene>
<dbReference type="Pfam" id="PF07454">
    <property type="entry name" value="SpoIIP"/>
    <property type="match status" value="1"/>
</dbReference>
<keyword evidence="6" id="KW-1185">Reference proteome</keyword>
<organism evidence="3 5">
    <name type="scientific">Virgibacillus halodenitrificans</name>
    <name type="common">Bacillus halodenitrificans</name>
    <dbReference type="NCBI Taxonomy" id="1482"/>
    <lineage>
        <taxon>Bacteria</taxon>
        <taxon>Bacillati</taxon>
        <taxon>Bacillota</taxon>
        <taxon>Bacilli</taxon>
        <taxon>Bacillales</taxon>
        <taxon>Bacillaceae</taxon>
        <taxon>Virgibacillus</taxon>
    </lineage>
</organism>
<accession>A0AAC9IZA8</accession>
<protein>
    <submittedName>
        <fullName evidence="3">Stage II sporulation protein P</fullName>
    </submittedName>
</protein>
<dbReference type="Proteomes" id="UP000182945">
    <property type="component" value="Chromosome"/>
</dbReference>
<keyword evidence="2" id="KW-0812">Transmembrane</keyword>
<feature type="compositionally biased region" description="Basic and acidic residues" evidence="1">
    <location>
        <begin position="157"/>
        <end position="174"/>
    </location>
</feature>
<evidence type="ECO:0000256" key="2">
    <source>
        <dbReference type="SAM" id="Phobius"/>
    </source>
</evidence>
<feature type="region of interest" description="Disordered" evidence="1">
    <location>
        <begin position="148"/>
        <end position="174"/>
    </location>
</feature>
<evidence type="ECO:0000313" key="6">
    <source>
        <dbReference type="Proteomes" id="UP000621631"/>
    </source>
</evidence>
<reference evidence="4 6" key="2">
    <citation type="submission" date="2020-09" db="EMBL/GenBank/DDBJ databases">
        <title>Draft Genome Sequences of Oil-Oxidizing Bacteria Halomonas titanicae, Marinobacter lutaoensis, and Virgibacillus halodenitrificans Isolated from Highly Saline Environments.</title>
        <authorList>
            <person name="Grouzdev D.S."/>
            <person name="Sokolova D.S."/>
            <person name="Semenova E.M."/>
            <person name="Borzenkov I.A."/>
            <person name="Bidzhieva S.K."/>
            <person name="Poltaraus A.B."/>
            <person name="Nazina T.N."/>
        </authorList>
    </citation>
    <scope>NUCLEOTIDE SEQUENCE [LARGE SCALE GENOMIC DNA]</scope>
    <source>
        <strain evidence="4 6">VKM B-3472D</strain>
    </source>
</reference>
<dbReference type="AlphaFoldDB" id="A0AAC9IZA8"/>
<sequence length="390" mass="43593">MISNSKGKKQINQVYKRSGIYIISILSLFVLIGILTTAKPAYRISSQMITEWTSDMDSSIFLYLLGLENRAFQQAYPEDKTIPKPTTALFHIATNIKPDDPRSLLGKELPGFSLFDSRVLIAGEGTNYTNLPIESSPPLEEVLKEREAVLDEESEEAKEKDDKTKNDGKPTTGDKEVVYIYNSHNRESFLPHLPGVTDPDLAHHKEVNITKVSDRLAASLEAEGIGATVDNTDIMSILNDKGWGYGQSYKASRDVVKEAFATNKDIKFAFDLHRDSIQGEATTKKIDGKNYARIMIVIGAEHKDYEKNLALATKLHYKLEDKYPGLSRGVYPKKGPGVNGIYNQDLSENLLVLEMGGVDNHLEELYRSADALAEVFSEFYWDAEKVNSDS</sequence>
<proteinExistence type="predicted"/>
<dbReference type="GeneID" id="71514427"/>
<dbReference type="RefSeq" id="WP_019378003.1">
    <property type="nucleotide sequence ID" value="NZ_CP017962.1"/>
</dbReference>
<evidence type="ECO:0000313" key="3">
    <source>
        <dbReference type="EMBL" id="APC48208.1"/>
    </source>
</evidence>
<feature type="transmembrane region" description="Helical" evidence="2">
    <location>
        <begin position="20"/>
        <end position="38"/>
    </location>
</feature>
<keyword evidence="2" id="KW-0472">Membrane</keyword>
<dbReference type="InterPro" id="IPR010897">
    <property type="entry name" value="Spore_II_P"/>
</dbReference>
<dbReference type="Proteomes" id="UP000621631">
    <property type="component" value="Unassembled WGS sequence"/>
</dbReference>
<evidence type="ECO:0000313" key="4">
    <source>
        <dbReference type="EMBL" id="MBD1222853.1"/>
    </source>
</evidence>
<dbReference type="EMBL" id="CP017962">
    <property type="protein sequence ID" value="APC48208.1"/>
    <property type="molecule type" value="Genomic_DNA"/>
</dbReference>
<keyword evidence="2" id="KW-1133">Transmembrane helix</keyword>
<dbReference type="KEGG" id="vhl:BME96_08475"/>
<name>A0AAC9IZA8_VIRHA</name>
<dbReference type="EMBL" id="JACWEZ010000004">
    <property type="protein sequence ID" value="MBD1222853.1"/>
    <property type="molecule type" value="Genomic_DNA"/>
</dbReference>